<evidence type="ECO:0008006" key="3">
    <source>
        <dbReference type="Google" id="ProtNLM"/>
    </source>
</evidence>
<protein>
    <recommendedName>
        <fullName evidence="3">G-protein coupled receptors family 1 profile domain-containing protein</fullName>
    </recommendedName>
</protein>
<dbReference type="EMBL" id="HACG01037473">
    <property type="protein sequence ID" value="CEK84338.1"/>
    <property type="molecule type" value="Transcribed_RNA"/>
</dbReference>
<gene>
    <name evidence="2" type="primary">ORF142174</name>
</gene>
<name>A0A0B7ATZ4_9EUPU</name>
<proteinExistence type="predicted"/>
<evidence type="ECO:0000256" key="1">
    <source>
        <dbReference type="SAM" id="Phobius"/>
    </source>
</evidence>
<sequence>RFRWYVIYSVNLVQGTLMTLDIIFMILATCHAIIMPFIFLLFPDIRTRIKTWKPWRRVPPSTAVVISYQSNSSE</sequence>
<keyword evidence="1" id="KW-1133">Transmembrane helix</keyword>
<evidence type="ECO:0000313" key="2">
    <source>
        <dbReference type="EMBL" id="CEK84338.1"/>
    </source>
</evidence>
<organism evidence="2">
    <name type="scientific">Arion vulgaris</name>
    <dbReference type="NCBI Taxonomy" id="1028688"/>
    <lineage>
        <taxon>Eukaryota</taxon>
        <taxon>Metazoa</taxon>
        <taxon>Spiralia</taxon>
        <taxon>Lophotrochozoa</taxon>
        <taxon>Mollusca</taxon>
        <taxon>Gastropoda</taxon>
        <taxon>Heterobranchia</taxon>
        <taxon>Euthyneura</taxon>
        <taxon>Panpulmonata</taxon>
        <taxon>Eupulmonata</taxon>
        <taxon>Stylommatophora</taxon>
        <taxon>Helicina</taxon>
        <taxon>Arionoidea</taxon>
        <taxon>Arionidae</taxon>
        <taxon>Arion</taxon>
    </lineage>
</organism>
<reference evidence="2" key="1">
    <citation type="submission" date="2014-12" db="EMBL/GenBank/DDBJ databases">
        <title>Insight into the proteome of Arion vulgaris.</title>
        <authorList>
            <person name="Aradska J."/>
            <person name="Bulat T."/>
            <person name="Smidak R."/>
            <person name="Sarate P."/>
            <person name="Gangsoo J."/>
            <person name="Sialana F."/>
            <person name="Bilban M."/>
            <person name="Lubec G."/>
        </authorList>
    </citation>
    <scope>NUCLEOTIDE SEQUENCE</scope>
    <source>
        <tissue evidence="2">Skin</tissue>
    </source>
</reference>
<keyword evidence="1" id="KW-0812">Transmembrane</keyword>
<accession>A0A0B7ATZ4</accession>
<feature type="non-terminal residue" evidence="2">
    <location>
        <position position="74"/>
    </location>
</feature>
<feature type="transmembrane region" description="Helical" evidence="1">
    <location>
        <begin position="22"/>
        <end position="42"/>
    </location>
</feature>
<keyword evidence="1" id="KW-0472">Membrane</keyword>
<feature type="non-terminal residue" evidence="2">
    <location>
        <position position="1"/>
    </location>
</feature>
<dbReference type="AlphaFoldDB" id="A0A0B7ATZ4"/>